<dbReference type="InterPro" id="IPR036465">
    <property type="entry name" value="vWFA_dom_sf"/>
</dbReference>
<proteinExistence type="predicted"/>
<dbReference type="Proteomes" id="UP000250085">
    <property type="component" value="Chromosome"/>
</dbReference>
<dbReference type="InterPro" id="IPR002881">
    <property type="entry name" value="DUF58"/>
</dbReference>
<dbReference type="PANTHER" id="PTHR33608:SF3">
    <property type="entry name" value="SLR2013 PROTEIN"/>
    <property type="match status" value="1"/>
</dbReference>
<feature type="domain" description="DUF58" evidence="2">
    <location>
        <begin position="187"/>
        <end position="293"/>
    </location>
</feature>
<evidence type="ECO:0000313" key="4">
    <source>
        <dbReference type="Proteomes" id="UP000250085"/>
    </source>
</evidence>
<evidence type="ECO:0000256" key="1">
    <source>
        <dbReference type="SAM" id="Phobius"/>
    </source>
</evidence>
<dbReference type="RefSeq" id="WP_088867403.1">
    <property type="nucleotide sequence ID" value="NZ_CP015106.1"/>
</dbReference>
<dbReference type="Gene3D" id="3.40.50.410">
    <property type="entry name" value="von Willebrand factor, type A domain"/>
    <property type="match status" value="1"/>
</dbReference>
<reference evidence="3 4" key="1">
    <citation type="submission" date="2016-04" db="EMBL/GenBank/DDBJ databases">
        <title>Complete genome sequence of Thermococcus radiotolerans type strain EJ2.</title>
        <authorList>
            <person name="Oger P.M."/>
        </authorList>
    </citation>
    <scope>NUCLEOTIDE SEQUENCE [LARGE SCALE GENOMIC DNA]</scope>
    <source>
        <strain evidence="3 4">EJ2</strain>
    </source>
</reference>
<keyword evidence="1" id="KW-0812">Transmembrane</keyword>
<dbReference type="AlphaFoldDB" id="A0A2Z2MZY5"/>
<dbReference type="KEGG" id="trl:A3L10_09590"/>
<dbReference type="EMBL" id="CP015106">
    <property type="protein sequence ID" value="ASJ15368.1"/>
    <property type="molecule type" value="Genomic_DNA"/>
</dbReference>
<dbReference type="OrthoDB" id="3263at2157"/>
<evidence type="ECO:0000259" key="2">
    <source>
        <dbReference type="Pfam" id="PF01882"/>
    </source>
</evidence>
<evidence type="ECO:0000313" key="3">
    <source>
        <dbReference type="EMBL" id="ASJ15368.1"/>
    </source>
</evidence>
<feature type="transmembrane region" description="Helical" evidence="1">
    <location>
        <begin position="7"/>
        <end position="38"/>
    </location>
</feature>
<organism evidence="3 4">
    <name type="scientific">Thermococcus radiotolerans</name>
    <dbReference type="NCBI Taxonomy" id="187880"/>
    <lineage>
        <taxon>Archaea</taxon>
        <taxon>Methanobacteriati</taxon>
        <taxon>Methanobacteriota</taxon>
        <taxon>Thermococci</taxon>
        <taxon>Thermococcales</taxon>
        <taxon>Thermococcaceae</taxon>
        <taxon>Thermococcus</taxon>
    </lineage>
</organism>
<name>A0A2Z2MZY5_9EURY</name>
<accession>A0A2Z2MZY5</accession>
<keyword evidence="1" id="KW-1133">Transmembrane helix</keyword>
<keyword evidence="1" id="KW-0472">Membrane</keyword>
<dbReference type="PANTHER" id="PTHR33608">
    <property type="entry name" value="BLL2464 PROTEIN"/>
    <property type="match status" value="1"/>
</dbReference>
<sequence>MTREDFLFILAFLLMVEGYLAETVFPAVLGMLIILYIYGVRSVVDLSIEGEVILREAKLEEGKWQVAELHVRNLGGDAVVKPLVKHEDFEVEGIEPFFLPSGEERLIEYRFRPLRKGKFAIGPVEVIAEDPRGLYVERFSIGPEVEVNVYPSVESIKDAARVEHNLRLAEIYRKGQLFGAEGLDIKDLREYQHGDDFKRIDWKASVRLGELIVREFIKEENADVYIFLDNTREMRKGLKMAKIDYAAVLALQVASNLVRRYRVGLVVYDDVSADIVSAGKGPAQLEAIRRKLGLKGEKGAMSLRFETGFSIGEKAQEFLRKVLPLRKGRQGPLGIFEALSLLKNPSFIILITDLSNPTQTYRAVARALRSHRVLILSPNPVLFYSGELDETTLRRLYRAYSEREGLLRKFNALAPTIDLGPSDYIRELARVV</sequence>
<protein>
    <recommendedName>
        <fullName evidence="2">DUF58 domain-containing protein</fullName>
    </recommendedName>
</protein>
<dbReference type="GeneID" id="33329101"/>
<gene>
    <name evidence="3" type="ORF">A3L10_09590</name>
</gene>
<keyword evidence="4" id="KW-1185">Reference proteome</keyword>
<dbReference type="Pfam" id="PF01882">
    <property type="entry name" value="DUF58"/>
    <property type="match status" value="1"/>
</dbReference>